<feature type="region of interest" description="Disordered" evidence="1">
    <location>
        <begin position="56"/>
        <end position="100"/>
    </location>
</feature>
<proteinExistence type="predicted"/>
<evidence type="ECO:0000313" key="3">
    <source>
        <dbReference type="Proteomes" id="UP000624709"/>
    </source>
</evidence>
<sequence>MPVAAGDASTRIGRIGGCTGPLSWPESARSGRRGRMAAEQLVWAARGRRSAAVRGRKAEGALRAADTKGPFTGGNGVTEGGLRPLSSLYPLNRPMRKSTH</sequence>
<dbReference type="EMBL" id="BOMS01000031">
    <property type="protein sequence ID" value="GIE66325.1"/>
    <property type="molecule type" value="Genomic_DNA"/>
</dbReference>
<gene>
    <name evidence="2" type="ORF">Apa02nite_024330</name>
</gene>
<evidence type="ECO:0000256" key="1">
    <source>
        <dbReference type="SAM" id="MobiDB-lite"/>
    </source>
</evidence>
<name>A0ABQ4B7S7_9ACTN</name>
<accession>A0ABQ4B7S7</accession>
<comment type="caution">
    <text evidence="2">The sequence shown here is derived from an EMBL/GenBank/DDBJ whole genome shotgun (WGS) entry which is preliminary data.</text>
</comment>
<protein>
    <submittedName>
        <fullName evidence="2">Uncharacterized protein</fullName>
    </submittedName>
</protein>
<evidence type="ECO:0000313" key="2">
    <source>
        <dbReference type="EMBL" id="GIE66325.1"/>
    </source>
</evidence>
<dbReference type="Proteomes" id="UP000624709">
    <property type="component" value="Unassembled WGS sequence"/>
</dbReference>
<organism evidence="2 3">
    <name type="scientific">Actinoplanes palleronii</name>
    <dbReference type="NCBI Taxonomy" id="113570"/>
    <lineage>
        <taxon>Bacteria</taxon>
        <taxon>Bacillati</taxon>
        <taxon>Actinomycetota</taxon>
        <taxon>Actinomycetes</taxon>
        <taxon>Micromonosporales</taxon>
        <taxon>Micromonosporaceae</taxon>
        <taxon>Actinoplanes</taxon>
    </lineage>
</organism>
<keyword evidence="3" id="KW-1185">Reference proteome</keyword>
<feature type="region of interest" description="Disordered" evidence="1">
    <location>
        <begin position="1"/>
        <end position="34"/>
    </location>
</feature>
<reference evidence="2 3" key="1">
    <citation type="submission" date="2021-01" db="EMBL/GenBank/DDBJ databases">
        <title>Whole genome shotgun sequence of Actinoplanes palleronii NBRC 14916.</title>
        <authorList>
            <person name="Komaki H."/>
            <person name="Tamura T."/>
        </authorList>
    </citation>
    <scope>NUCLEOTIDE SEQUENCE [LARGE SCALE GENOMIC DNA]</scope>
    <source>
        <strain evidence="2 3">NBRC 14916</strain>
    </source>
</reference>